<evidence type="ECO:0000256" key="2">
    <source>
        <dbReference type="ARBA" id="ARBA00038157"/>
    </source>
</evidence>
<keyword evidence="1" id="KW-0560">Oxidoreductase</keyword>
<reference evidence="4 5" key="1">
    <citation type="submission" date="2016-03" db="EMBL/GenBank/DDBJ databases">
        <title>Draft genome sequence of the Fonsecaea monophora CBS 269.37.</title>
        <authorList>
            <person name="Bombassaro A."/>
            <person name="Vinicius W.A."/>
            <person name="De Hoog S."/>
            <person name="Sun J."/>
            <person name="Souza E.M."/>
            <person name="Raittz R.T."/>
            <person name="Costa F."/>
            <person name="Leao A.C."/>
            <person name="Tadra-Sfeir M.Z."/>
            <person name="Baura V."/>
            <person name="Balsanelli E."/>
            <person name="Pedrosa F.O."/>
            <person name="Moreno L.F."/>
            <person name="Steffens M.B."/>
            <person name="Xi L."/>
            <person name="Bocca A.L."/>
            <person name="Felipe M.S."/>
            <person name="Teixeira M."/>
            <person name="Telles Filho F.Q."/>
            <person name="Azevedo C.M."/>
            <person name="Gomes R."/>
            <person name="Vicente V.A."/>
        </authorList>
    </citation>
    <scope>NUCLEOTIDE SEQUENCE [LARGE SCALE GENOMIC DNA]</scope>
    <source>
        <strain evidence="4 5">CBS 269.37</strain>
    </source>
</reference>
<sequence>MAQKILQAGLTSGMPAVSESHASKPEPLPASYDGLKHVLPDDFTPRLDSRYTLRGKDGRDVQVPLIVWGAWSWGDTSTFHWSDDELPSLRQAWQACLEKGMTFVDTAQVYGSGRSERILGDLVNNHSCGVDRSQIIVQTKWLPDVVDTGMNNIHPVDAPVKQLKKTLERMNLDYIDCYLVHRPAHVSSIKQAAEGMAKCVEEGMTKTVGVANYSVEDMLAMQDALAEYGIPLATNQCEYSVLRRMPEIEGMLEACKQHGIVFQSYSALAKGRLSGKHTQGNPPAKEYRFSSYKMEHLEPALRVVRRLAAKYNVSVTAVGMNWNICKGAIPVVGIRRECQATDDMQALGWRLSREEMAELDSKGFKGKTTKSWQQG</sequence>
<dbReference type="Gene3D" id="3.20.20.100">
    <property type="entry name" value="NADP-dependent oxidoreductase domain"/>
    <property type="match status" value="1"/>
</dbReference>
<dbReference type="OrthoDB" id="1659429at2759"/>
<dbReference type="RefSeq" id="XP_022511932.1">
    <property type="nucleotide sequence ID" value="XM_022655820.1"/>
</dbReference>
<evidence type="ECO:0000313" key="5">
    <source>
        <dbReference type="Proteomes" id="UP000077002"/>
    </source>
</evidence>
<evidence type="ECO:0000259" key="3">
    <source>
        <dbReference type="Pfam" id="PF00248"/>
    </source>
</evidence>
<dbReference type="Pfam" id="PF00248">
    <property type="entry name" value="Aldo_ket_red"/>
    <property type="match status" value="1"/>
</dbReference>
<evidence type="ECO:0000256" key="1">
    <source>
        <dbReference type="ARBA" id="ARBA00023002"/>
    </source>
</evidence>
<dbReference type="InterPro" id="IPR036812">
    <property type="entry name" value="NAD(P)_OxRdtase_dom_sf"/>
</dbReference>
<dbReference type="PANTHER" id="PTHR43364:SF4">
    <property type="entry name" value="NAD(P)-LINKED OXIDOREDUCTASE SUPERFAMILY PROTEIN"/>
    <property type="match status" value="1"/>
</dbReference>
<comment type="caution">
    <text evidence="4">The sequence shown here is derived from an EMBL/GenBank/DDBJ whole genome shotgun (WGS) entry which is preliminary data.</text>
</comment>
<dbReference type="SUPFAM" id="SSF51430">
    <property type="entry name" value="NAD(P)-linked oxidoreductase"/>
    <property type="match status" value="1"/>
</dbReference>
<dbReference type="CDD" id="cd19093">
    <property type="entry name" value="AKR_AtPLR-like"/>
    <property type="match status" value="1"/>
</dbReference>
<dbReference type="GeneID" id="34601017"/>
<evidence type="ECO:0000313" key="4">
    <source>
        <dbReference type="EMBL" id="OAG39980.1"/>
    </source>
</evidence>
<dbReference type="PANTHER" id="PTHR43364">
    <property type="entry name" value="NADH-SPECIFIC METHYLGLYOXAL REDUCTASE-RELATED"/>
    <property type="match status" value="1"/>
</dbReference>
<dbReference type="GO" id="GO:0016491">
    <property type="term" value="F:oxidoreductase activity"/>
    <property type="evidence" value="ECO:0007669"/>
    <property type="project" value="UniProtKB-KW"/>
</dbReference>
<dbReference type="InterPro" id="IPR050523">
    <property type="entry name" value="AKR_Detox_Biosynth"/>
</dbReference>
<gene>
    <name evidence="4" type="ORF">AYO21_05853</name>
</gene>
<keyword evidence="5" id="KW-1185">Reference proteome</keyword>
<dbReference type="EMBL" id="LVKK01000038">
    <property type="protein sequence ID" value="OAG39980.1"/>
    <property type="molecule type" value="Genomic_DNA"/>
</dbReference>
<accession>A0A177F8R3</accession>
<organism evidence="4 5">
    <name type="scientific">Fonsecaea monophora</name>
    <dbReference type="NCBI Taxonomy" id="254056"/>
    <lineage>
        <taxon>Eukaryota</taxon>
        <taxon>Fungi</taxon>
        <taxon>Dikarya</taxon>
        <taxon>Ascomycota</taxon>
        <taxon>Pezizomycotina</taxon>
        <taxon>Eurotiomycetes</taxon>
        <taxon>Chaetothyriomycetidae</taxon>
        <taxon>Chaetothyriales</taxon>
        <taxon>Herpotrichiellaceae</taxon>
        <taxon>Fonsecaea</taxon>
    </lineage>
</organism>
<proteinExistence type="inferred from homology"/>
<dbReference type="AlphaFoldDB" id="A0A177F8R3"/>
<dbReference type="GO" id="GO:0005829">
    <property type="term" value="C:cytosol"/>
    <property type="evidence" value="ECO:0007669"/>
    <property type="project" value="TreeGrafter"/>
</dbReference>
<name>A0A177F8R3_9EURO</name>
<protein>
    <recommendedName>
        <fullName evidence="3">NADP-dependent oxidoreductase domain-containing protein</fullName>
    </recommendedName>
</protein>
<comment type="similarity">
    <text evidence="2">Belongs to the aldo/keto reductase family. Aldo/keto reductase 2 subfamily.</text>
</comment>
<feature type="domain" description="NADP-dependent oxidoreductase" evidence="3">
    <location>
        <begin position="66"/>
        <end position="362"/>
    </location>
</feature>
<dbReference type="Proteomes" id="UP000077002">
    <property type="component" value="Unassembled WGS sequence"/>
</dbReference>
<dbReference type="InterPro" id="IPR023210">
    <property type="entry name" value="NADP_OxRdtase_dom"/>
</dbReference>